<dbReference type="InterPro" id="IPR011989">
    <property type="entry name" value="ARM-like"/>
</dbReference>
<evidence type="ECO:0000313" key="4">
    <source>
        <dbReference type="EMBL" id="KAG0453724.1"/>
    </source>
</evidence>
<dbReference type="PANTHER" id="PTHR19316:SF32">
    <property type="entry name" value="ARM REPEAT SUPERFAMILY PROTEIN"/>
    <property type="match status" value="1"/>
</dbReference>
<keyword evidence="5" id="KW-1185">Reference proteome</keyword>
<dbReference type="Proteomes" id="UP000639772">
    <property type="component" value="Unassembled WGS sequence"/>
</dbReference>
<dbReference type="InterPro" id="IPR016024">
    <property type="entry name" value="ARM-type_fold"/>
</dbReference>
<dbReference type="GO" id="GO:0005783">
    <property type="term" value="C:endoplasmic reticulum"/>
    <property type="evidence" value="ECO:0007669"/>
    <property type="project" value="TreeGrafter"/>
</dbReference>
<dbReference type="AlphaFoldDB" id="A0A835PHT0"/>
<proteinExistence type="predicted"/>
<dbReference type="OrthoDB" id="10250458at2759"/>
<evidence type="ECO:0000259" key="2">
    <source>
        <dbReference type="Pfam" id="PF08609"/>
    </source>
</evidence>
<dbReference type="EMBL" id="JADCNL010000014">
    <property type="protein sequence ID" value="KAG0452655.1"/>
    <property type="molecule type" value="Genomic_DNA"/>
</dbReference>
<dbReference type="InterPro" id="IPR050693">
    <property type="entry name" value="Hsp70_NEF-Inhibitors"/>
</dbReference>
<protein>
    <recommendedName>
        <fullName evidence="2">Nucleotide exchange factor Fes1 domain-containing protein</fullName>
    </recommendedName>
</protein>
<dbReference type="EMBL" id="JADCNM010000014">
    <property type="protein sequence ID" value="KAG0453724.1"/>
    <property type="molecule type" value="Genomic_DNA"/>
</dbReference>
<organism evidence="3 5">
    <name type="scientific">Vanilla planifolia</name>
    <name type="common">Vanilla</name>
    <dbReference type="NCBI Taxonomy" id="51239"/>
    <lineage>
        <taxon>Eukaryota</taxon>
        <taxon>Viridiplantae</taxon>
        <taxon>Streptophyta</taxon>
        <taxon>Embryophyta</taxon>
        <taxon>Tracheophyta</taxon>
        <taxon>Spermatophyta</taxon>
        <taxon>Magnoliopsida</taxon>
        <taxon>Liliopsida</taxon>
        <taxon>Asparagales</taxon>
        <taxon>Orchidaceae</taxon>
        <taxon>Vanilloideae</taxon>
        <taxon>Vanilleae</taxon>
        <taxon>Vanilla</taxon>
    </lineage>
</organism>
<evidence type="ECO:0000256" key="1">
    <source>
        <dbReference type="SAM" id="Coils"/>
    </source>
</evidence>
<evidence type="ECO:0000313" key="3">
    <source>
        <dbReference type="EMBL" id="KAG0452655.1"/>
    </source>
</evidence>
<dbReference type="Proteomes" id="UP000636800">
    <property type="component" value="Unassembled WGS sequence"/>
</dbReference>
<dbReference type="Pfam" id="PF08609">
    <property type="entry name" value="Fes1"/>
    <property type="match status" value="1"/>
</dbReference>
<sequence>MGSSLAAATLQLKHTKLENCRKRWRRHCVLNKQFLSPNQSFLSQIRSSDNAASQYGVATSLHFNYMLPFFVDLHVLYQIKRGGNTKSQGSFSSFRLVVLSFRFLDYSLRTSLMDKSPLCIILFLLLTLSVVTSTNAVSEDQFNKSSLGAILWASGKDDSDLLAAVDPDDNYGLGEKEGEMTGGFSSIEGMLQWAIGHSDPEKLKEKASDVQRLSSAEMKKRQLEIQDLMAKLKMPSDAELMKIAITDLNNASISLEDRQRALNELLTLVEPVDNANDLNKLGGLVAVVQQLENSESEIRTTSAWILGKACQNTAVAQNQILELGVLERLMKMVKSASAEEAIKALYAISALIRNNENGQELFYSENGYLMLQDIMSDNSNDVRLQKKAVLLVADLANSYQQETVGSAELLHVGDRLFLKTVIDLAMTNDVDLMEKALLATKSLLLLPSTNALDFKDFCGLEKVLDRIKLQLEELSTELGDYAKEMESLRREVHIIFHRKQEKVSWVPS</sequence>
<gene>
    <name evidence="4" type="ORF">HPP92_025028</name>
    <name evidence="3" type="ORF">HPP92_025319</name>
</gene>
<comment type="caution">
    <text evidence="3">The sequence shown here is derived from an EMBL/GenBank/DDBJ whole genome shotgun (WGS) entry which is preliminary data.</text>
</comment>
<dbReference type="GO" id="GO:0000774">
    <property type="term" value="F:adenyl-nucleotide exchange factor activity"/>
    <property type="evidence" value="ECO:0007669"/>
    <property type="project" value="TreeGrafter"/>
</dbReference>
<feature type="coiled-coil region" evidence="1">
    <location>
        <begin position="464"/>
        <end position="491"/>
    </location>
</feature>
<name>A0A835PHT0_VANPL</name>
<keyword evidence="1" id="KW-0175">Coiled coil</keyword>
<feature type="domain" description="Nucleotide exchange factor Fes1" evidence="2">
    <location>
        <begin position="188"/>
        <end position="278"/>
    </location>
</feature>
<dbReference type="Gene3D" id="1.25.10.10">
    <property type="entry name" value="Leucine-rich Repeat Variant"/>
    <property type="match status" value="1"/>
</dbReference>
<evidence type="ECO:0000313" key="5">
    <source>
        <dbReference type="Proteomes" id="UP000636800"/>
    </source>
</evidence>
<evidence type="ECO:0000313" key="6">
    <source>
        <dbReference type="Proteomes" id="UP000639772"/>
    </source>
</evidence>
<reference evidence="5 6" key="1">
    <citation type="journal article" date="2020" name="Nat. Food">
        <title>A phased Vanilla planifolia genome enables genetic improvement of flavour and production.</title>
        <authorList>
            <person name="Hasing T."/>
            <person name="Tang H."/>
            <person name="Brym M."/>
            <person name="Khazi F."/>
            <person name="Huang T."/>
            <person name="Chambers A.H."/>
        </authorList>
    </citation>
    <scope>NUCLEOTIDE SEQUENCE [LARGE SCALE GENOMIC DNA]</scope>
    <source>
        <tissue evidence="3">Leaf</tissue>
    </source>
</reference>
<accession>A0A835PHT0</accession>
<dbReference type="InterPro" id="IPR013918">
    <property type="entry name" value="Nucleotide_exch_fac_Fes1"/>
</dbReference>
<dbReference type="PANTHER" id="PTHR19316">
    <property type="entry name" value="PROTEIN FOLDING REGULATOR"/>
    <property type="match status" value="1"/>
</dbReference>
<dbReference type="SUPFAM" id="SSF48371">
    <property type="entry name" value="ARM repeat"/>
    <property type="match status" value="1"/>
</dbReference>